<dbReference type="AlphaFoldDB" id="F8PSB2"/>
<proteinExistence type="predicted"/>
<evidence type="ECO:0000313" key="2">
    <source>
        <dbReference type="Proteomes" id="UP000008063"/>
    </source>
</evidence>
<dbReference type="Proteomes" id="UP000008063">
    <property type="component" value="Unassembled WGS sequence"/>
</dbReference>
<dbReference type="HOGENOM" id="CLU_2672621_0_0_1"/>
<evidence type="ECO:0000313" key="1">
    <source>
        <dbReference type="EMBL" id="EGO00725.1"/>
    </source>
</evidence>
<dbReference type="EMBL" id="GL945478">
    <property type="protein sequence ID" value="EGO00725.1"/>
    <property type="molecule type" value="Genomic_DNA"/>
</dbReference>
<protein>
    <submittedName>
        <fullName evidence="1">Uncharacterized protein</fullName>
    </submittedName>
</protein>
<name>F8PSB2_SERL3</name>
<keyword evidence="2" id="KW-1185">Reference proteome</keyword>
<accession>F8PSB2</accession>
<reference evidence="2" key="1">
    <citation type="journal article" date="2011" name="Science">
        <title>The plant cell wall-decomposing machinery underlies the functional diversity of forest fungi.</title>
        <authorList>
            <person name="Eastwood D.C."/>
            <person name="Floudas D."/>
            <person name="Binder M."/>
            <person name="Majcherczyk A."/>
            <person name="Schneider P."/>
            <person name="Aerts A."/>
            <person name="Asiegbu F.O."/>
            <person name="Baker S.E."/>
            <person name="Barry K."/>
            <person name="Bendiksby M."/>
            <person name="Blumentritt M."/>
            <person name="Coutinho P.M."/>
            <person name="Cullen D."/>
            <person name="de Vries R.P."/>
            <person name="Gathman A."/>
            <person name="Goodell B."/>
            <person name="Henrissat B."/>
            <person name="Ihrmark K."/>
            <person name="Kauserud H."/>
            <person name="Kohler A."/>
            <person name="LaButti K."/>
            <person name="Lapidus A."/>
            <person name="Lavin J.L."/>
            <person name="Lee Y.-H."/>
            <person name="Lindquist E."/>
            <person name="Lilly W."/>
            <person name="Lucas S."/>
            <person name="Morin E."/>
            <person name="Murat C."/>
            <person name="Oguiza J.A."/>
            <person name="Park J."/>
            <person name="Pisabarro A.G."/>
            <person name="Riley R."/>
            <person name="Rosling A."/>
            <person name="Salamov A."/>
            <person name="Schmidt O."/>
            <person name="Schmutz J."/>
            <person name="Skrede I."/>
            <person name="Stenlid J."/>
            <person name="Wiebenga A."/>
            <person name="Xie X."/>
            <person name="Kuees U."/>
            <person name="Hibbett D.S."/>
            <person name="Hoffmeister D."/>
            <person name="Hoegberg N."/>
            <person name="Martin F."/>
            <person name="Grigoriev I.V."/>
            <person name="Watkinson S.C."/>
        </authorList>
    </citation>
    <scope>NUCLEOTIDE SEQUENCE [LARGE SCALE GENOMIC DNA]</scope>
    <source>
        <strain evidence="2">strain S7.3</strain>
    </source>
</reference>
<dbReference type="InParanoid" id="F8PSB2"/>
<organism evidence="2">
    <name type="scientific">Serpula lacrymans var. lacrymans (strain S7.3)</name>
    <name type="common">Dry rot fungus</name>
    <dbReference type="NCBI Taxonomy" id="936435"/>
    <lineage>
        <taxon>Eukaryota</taxon>
        <taxon>Fungi</taxon>
        <taxon>Dikarya</taxon>
        <taxon>Basidiomycota</taxon>
        <taxon>Agaricomycotina</taxon>
        <taxon>Agaricomycetes</taxon>
        <taxon>Agaricomycetidae</taxon>
        <taxon>Boletales</taxon>
        <taxon>Coniophorineae</taxon>
        <taxon>Serpulaceae</taxon>
        <taxon>Serpula</taxon>
    </lineage>
</organism>
<gene>
    <name evidence="1" type="ORF">SERLA73DRAFT_133738</name>
</gene>
<sequence>MLGHLARKCSSFKQTRKYTGTRVYSYFFSSLSHIKSLTEYLFQKFEALAHRQPRKYLLTPPTFGQRHRQTHQRLA</sequence>